<proteinExistence type="predicted"/>
<evidence type="ECO:0000313" key="1">
    <source>
        <dbReference type="EMBL" id="QIK78155.1"/>
    </source>
</evidence>
<dbReference type="RefSeq" id="WP_166410548.1">
    <property type="nucleotide sequence ID" value="NZ_CP049869.1"/>
</dbReference>
<evidence type="ECO:0000313" key="2">
    <source>
        <dbReference type="Proteomes" id="UP000503222"/>
    </source>
</evidence>
<sequence>MTAFGFNTSPAPLISASSEDSLYSKVSSGSIANGYQVLFCLTGGKGKNDNNCSGGSNIGVPVKDTWSGSFILAFSGDTAPAPLTFSDFHTRYQSTSSNGGSATGNLTQFADLTPKLVSPVPEADVWAMLIVGFGAVGFQVRRRRQRLQLRAA</sequence>
<dbReference type="NCBIfam" id="NF033947">
    <property type="entry name" value="PEP-cistern"/>
    <property type="match status" value="1"/>
</dbReference>
<accession>A0A6G7YN34</accession>
<reference evidence="1 2" key="1">
    <citation type="submission" date="2020-03" db="EMBL/GenBank/DDBJ databases">
        <title>Sphingomonas sp. nov., isolated from fish.</title>
        <authorList>
            <person name="Hyun D.-W."/>
            <person name="Bae J.-W."/>
        </authorList>
    </citation>
    <scope>NUCLEOTIDE SEQUENCE [LARGE SCALE GENOMIC DNA]</scope>
    <source>
        <strain evidence="1 2">HDW15B</strain>
    </source>
</reference>
<dbReference type="Proteomes" id="UP000503222">
    <property type="component" value="Chromosome"/>
</dbReference>
<keyword evidence="2" id="KW-1185">Reference proteome</keyword>
<gene>
    <name evidence="1" type="ORF">G7077_03735</name>
</gene>
<dbReference type="EMBL" id="CP049869">
    <property type="protein sequence ID" value="QIK78155.1"/>
    <property type="molecule type" value="Genomic_DNA"/>
</dbReference>
<dbReference type="KEGG" id="spii:G7077_03735"/>
<dbReference type="AlphaFoldDB" id="A0A6G7YN34"/>
<name>A0A6G7YN34_9SPHN</name>
<organism evidence="1 2">
    <name type="scientific">Sphingomonas piscis</name>
    <dbReference type="NCBI Taxonomy" id="2714943"/>
    <lineage>
        <taxon>Bacteria</taxon>
        <taxon>Pseudomonadati</taxon>
        <taxon>Pseudomonadota</taxon>
        <taxon>Alphaproteobacteria</taxon>
        <taxon>Sphingomonadales</taxon>
        <taxon>Sphingomonadaceae</taxon>
        <taxon>Sphingomonas</taxon>
    </lineage>
</organism>
<protein>
    <submittedName>
        <fullName evidence="1">Cistern family PEP-CTERM protein</fullName>
    </submittedName>
</protein>